<feature type="coiled-coil region" evidence="9">
    <location>
        <begin position="96"/>
        <end position="146"/>
    </location>
</feature>
<sequence length="227" mass="26690">MLRILIRHIEGHLGSLNITPLNPVYYQTVRWRRKPRWLPVAKSKMFRVPVKKKIPLEEQEELKRLFNNYRTEMKSIRAFFAEQIQDATSESALDAAEEYDEEYKKCIELNEKWNAEVKLLREETLAKEKEAEIEEILNSIEETRIKMQERQQYIENIVRLEKEKSKSYITAENIDEALDKALENPVDYNFAVDLKGNVYYGRNNKPPKVSSPPTDEVKEITAAAINT</sequence>
<dbReference type="InterPro" id="IPR026140">
    <property type="entry name" value="Ribosomal_mS26"/>
</dbReference>
<evidence type="ECO:0000256" key="7">
    <source>
        <dbReference type="ARBA" id="ARBA00035138"/>
    </source>
</evidence>
<proteinExistence type="evidence at transcript level"/>
<comment type="similarity">
    <text evidence="2">Belongs to the mitochondrion-specific ribosomal protein mS26 family.</text>
</comment>
<protein>
    <recommendedName>
        <fullName evidence="7">Small ribosomal subunit protein mS26</fullName>
    </recommendedName>
    <alternativeName>
        <fullName evidence="8">28S ribosomal protein S26, mitochondrial</fullName>
    </alternativeName>
</protein>
<evidence type="ECO:0000256" key="9">
    <source>
        <dbReference type="SAM" id="Coils"/>
    </source>
</evidence>
<keyword evidence="5" id="KW-0496">Mitochondrion</keyword>
<evidence type="ECO:0000256" key="5">
    <source>
        <dbReference type="ARBA" id="ARBA00023128"/>
    </source>
</evidence>
<dbReference type="PANTHER" id="PTHR21035:SF2">
    <property type="entry name" value="SMALL RIBOSOMAL SUBUNIT PROTEIN MS26"/>
    <property type="match status" value="1"/>
</dbReference>
<evidence type="ECO:0000256" key="8">
    <source>
        <dbReference type="ARBA" id="ARBA00035344"/>
    </source>
</evidence>
<comment type="subcellular location">
    <subcellularLocation>
        <location evidence="1">Mitochondrion</location>
    </subcellularLocation>
</comment>
<reference evidence="10" key="1">
    <citation type="journal article" date="2014" name="PLoS Negl. Trop. Dis.">
        <title>An updated insight into the Sialotranscriptome of Triatoma infestans: developmental stage and geographic variations.</title>
        <authorList>
            <person name="Schwarz A."/>
            <person name="Medrano-Mercado N."/>
            <person name="Schaub G.A."/>
            <person name="Struchiner C.J."/>
            <person name="Bargues M.D."/>
            <person name="Levy M.Z."/>
            <person name="Ribeiro J.M."/>
        </authorList>
    </citation>
    <scope>NUCLEOTIDE SEQUENCE</scope>
    <source>
        <strain evidence="10">Chile</strain>
        <tissue evidence="10">Salivary glands</tissue>
    </source>
</reference>
<evidence type="ECO:0000256" key="4">
    <source>
        <dbReference type="ARBA" id="ARBA00022980"/>
    </source>
</evidence>
<keyword evidence="9" id="KW-0175">Coiled coil</keyword>
<dbReference type="AlphaFoldDB" id="A0A023F743"/>
<organism evidence="10">
    <name type="scientific">Triatoma infestans</name>
    <name type="common">Assassin bug</name>
    <dbReference type="NCBI Taxonomy" id="30076"/>
    <lineage>
        <taxon>Eukaryota</taxon>
        <taxon>Metazoa</taxon>
        <taxon>Ecdysozoa</taxon>
        <taxon>Arthropoda</taxon>
        <taxon>Hexapoda</taxon>
        <taxon>Insecta</taxon>
        <taxon>Pterygota</taxon>
        <taxon>Neoptera</taxon>
        <taxon>Paraneoptera</taxon>
        <taxon>Hemiptera</taxon>
        <taxon>Heteroptera</taxon>
        <taxon>Panheteroptera</taxon>
        <taxon>Cimicomorpha</taxon>
        <taxon>Reduviidae</taxon>
        <taxon>Triatominae</taxon>
        <taxon>Triatoma</taxon>
    </lineage>
</organism>
<accession>A0A023F743</accession>
<dbReference type="EMBL" id="GBBI01001660">
    <property type="protein sequence ID" value="JAC17052.1"/>
    <property type="molecule type" value="mRNA"/>
</dbReference>
<evidence type="ECO:0000313" key="10">
    <source>
        <dbReference type="EMBL" id="JAC17052.1"/>
    </source>
</evidence>
<name>A0A023F743_TRIIF</name>
<evidence type="ECO:0000256" key="2">
    <source>
        <dbReference type="ARBA" id="ARBA00009672"/>
    </source>
</evidence>
<dbReference type="GO" id="GO:0005763">
    <property type="term" value="C:mitochondrial small ribosomal subunit"/>
    <property type="evidence" value="ECO:0007669"/>
    <property type="project" value="InterPro"/>
</dbReference>
<keyword evidence="3" id="KW-0809">Transit peptide</keyword>
<evidence type="ECO:0000256" key="6">
    <source>
        <dbReference type="ARBA" id="ARBA00023274"/>
    </source>
</evidence>
<evidence type="ECO:0000256" key="3">
    <source>
        <dbReference type="ARBA" id="ARBA00022946"/>
    </source>
</evidence>
<keyword evidence="6" id="KW-0687">Ribonucleoprotein</keyword>
<dbReference type="Pfam" id="PF14943">
    <property type="entry name" value="MRP-S26"/>
    <property type="match status" value="1"/>
</dbReference>
<dbReference type="PANTHER" id="PTHR21035">
    <property type="entry name" value="28S RIBOSOMAL PROTEIN S26, MITOCHONDRIAL"/>
    <property type="match status" value="1"/>
</dbReference>
<keyword evidence="4 10" id="KW-0689">Ribosomal protein</keyword>
<evidence type="ECO:0000256" key="1">
    <source>
        <dbReference type="ARBA" id="ARBA00004173"/>
    </source>
</evidence>